<organism evidence="5 6">
    <name type="scientific">Meloidogyne incognita</name>
    <name type="common">Southern root-knot nematode worm</name>
    <name type="synonym">Oxyuris incognita</name>
    <dbReference type="NCBI Taxonomy" id="6306"/>
    <lineage>
        <taxon>Eukaryota</taxon>
        <taxon>Metazoa</taxon>
        <taxon>Ecdysozoa</taxon>
        <taxon>Nematoda</taxon>
        <taxon>Chromadorea</taxon>
        <taxon>Rhabditida</taxon>
        <taxon>Tylenchina</taxon>
        <taxon>Tylenchomorpha</taxon>
        <taxon>Tylenchoidea</taxon>
        <taxon>Meloidogynidae</taxon>
        <taxon>Meloidogyninae</taxon>
        <taxon>Meloidogyne</taxon>
        <taxon>Meloidogyne incognita group</taxon>
    </lineage>
</organism>
<accession>A0A914MYZ3</accession>
<evidence type="ECO:0000256" key="1">
    <source>
        <dbReference type="ARBA" id="ARBA00022729"/>
    </source>
</evidence>
<dbReference type="AlphaFoldDB" id="A0A914MYZ3"/>
<evidence type="ECO:0000259" key="4">
    <source>
        <dbReference type="PROSITE" id="PS51352"/>
    </source>
</evidence>
<evidence type="ECO:0000256" key="3">
    <source>
        <dbReference type="SAM" id="SignalP"/>
    </source>
</evidence>
<dbReference type="InterPro" id="IPR036249">
    <property type="entry name" value="Thioredoxin-like_sf"/>
</dbReference>
<feature type="signal peptide" evidence="3">
    <location>
        <begin position="1"/>
        <end position="20"/>
    </location>
</feature>
<feature type="chain" id="PRO_5037206407" evidence="3">
    <location>
        <begin position="21"/>
        <end position="310"/>
    </location>
</feature>
<dbReference type="SUPFAM" id="SSF52833">
    <property type="entry name" value="Thioredoxin-like"/>
    <property type="match status" value="1"/>
</dbReference>
<dbReference type="InterPro" id="IPR017937">
    <property type="entry name" value="Thioredoxin_CS"/>
</dbReference>
<keyword evidence="5" id="KW-1185">Reference proteome</keyword>
<keyword evidence="1 3" id="KW-0732">Signal</keyword>
<proteinExistence type="predicted"/>
<feature type="compositionally biased region" description="Basic and acidic residues" evidence="2">
    <location>
        <begin position="234"/>
        <end position="298"/>
    </location>
</feature>
<dbReference type="Pfam" id="PF13899">
    <property type="entry name" value="Thioredoxin_7"/>
    <property type="match status" value="1"/>
</dbReference>
<evidence type="ECO:0000313" key="6">
    <source>
        <dbReference type="WBParaSite" id="Minc3s02530g30476"/>
    </source>
</evidence>
<dbReference type="Gene3D" id="3.40.30.10">
    <property type="entry name" value="Glutaredoxin"/>
    <property type="match status" value="1"/>
</dbReference>
<name>A0A914MYZ3_MELIC</name>
<dbReference type="Proteomes" id="UP000887563">
    <property type="component" value="Unplaced"/>
</dbReference>
<feature type="region of interest" description="Disordered" evidence="2">
    <location>
        <begin position="185"/>
        <end position="310"/>
    </location>
</feature>
<dbReference type="WBParaSite" id="Minc3s02530g30476">
    <property type="protein sequence ID" value="Minc3s02530g30476"/>
    <property type="gene ID" value="Minc3s02530g30476"/>
</dbReference>
<protein>
    <submittedName>
        <fullName evidence="6">Thioredoxin domain-containing protein</fullName>
    </submittedName>
</protein>
<dbReference type="GO" id="GO:0005783">
    <property type="term" value="C:endoplasmic reticulum"/>
    <property type="evidence" value="ECO:0007669"/>
    <property type="project" value="TreeGrafter"/>
</dbReference>
<feature type="compositionally biased region" description="Basic residues" evidence="2">
    <location>
        <begin position="299"/>
        <end position="310"/>
    </location>
</feature>
<dbReference type="InterPro" id="IPR051099">
    <property type="entry name" value="AGR/TXD"/>
</dbReference>
<feature type="compositionally biased region" description="Basic and acidic residues" evidence="2">
    <location>
        <begin position="195"/>
        <end position="219"/>
    </location>
</feature>
<sequence length="310" mass="35866">MRFFFSSFILLYFLFYFVIAKVEEKRPIKEKQSNSINEDENQKIEEKEVDLSNGFGTDIDWVQWNDAVSIALDLNKPIFLLIHKTWCGACQALKKSFASSNKREELVELSNQFVMVNVEDDDEPEEEEYAPDGRYIPRLFILNKEGHPLAVDNAKNYPKNKQYFPQVPDVIIAMKLGLKKFEGSEEGEEVVEEEKEVKKDEKVKEKELKEKTKKEENKKPASGGCPHAAGKAAKKAEEEAKKKKVVKDKNVETKKEADKKVKEKVKDGAKKEKEGAKKEKQKTTEKTKKSKEDKEKLKKTEKKKKEKEEL</sequence>
<dbReference type="PROSITE" id="PS00194">
    <property type="entry name" value="THIOREDOXIN_1"/>
    <property type="match status" value="1"/>
</dbReference>
<evidence type="ECO:0000313" key="5">
    <source>
        <dbReference type="Proteomes" id="UP000887563"/>
    </source>
</evidence>
<dbReference type="PANTHER" id="PTHR15337:SF11">
    <property type="entry name" value="THIOREDOXIN DOMAIN-CONTAINING PROTEIN"/>
    <property type="match status" value="1"/>
</dbReference>
<reference evidence="6" key="1">
    <citation type="submission" date="2022-11" db="UniProtKB">
        <authorList>
            <consortium name="WormBaseParasite"/>
        </authorList>
    </citation>
    <scope>IDENTIFICATION</scope>
</reference>
<dbReference type="InterPro" id="IPR013766">
    <property type="entry name" value="Thioredoxin_domain"/>
</dbReference>
<feature type="domain" description="Thioredoxin" evidence="4">
    <location>
        <begin position="42"/>
        <end position="176"/>
    </location>
</feature>
<evidence type="ECO:0000256" key="2">
    <source>
        <dbReference type="SAM" id="MobiDB-lite"/>
    </source>
</evidence>
<dbReference type="PROSITE" id="PS51352">
    <property type="entry name" value="THIOREDOXIN_2"/>
    <property type="match status" value="1"/>
</dbReference>
<feature type="compositionally biased region" description="Acidic residues" evidence="2">
    <location>
        <begin position="185"/>
        <end position="194"/>
    </location>
</feature>
<dbReference type="PANTHER" id="PTHR15337">
    <property type="entry name" value="ANTERIOR GRADIENT PROTEIN-RELATED"/>
    <property type="match status" value="1"/>
</dbReference>